<dbReference type="PANTHER" id="PTHR31377:SF0">
    <property type="entry name" value="AGMATINE DEIMINASE-RELATED"/>
    <property type="match status" value="1"/>
</dbReference>
<dbReference type="GO" id="GO:0047632">
    <property type="term" value="F:agmatine deiminase activity"/>
    <property type="evidence" value="ECO:0007669"/>
    <property type="project" value="UniProtKB-EC"/>
</dbReference>
<protein>
    <submittedName>
        <fullName evidence="2">Agmatine deiminase (Agmatine iminohydrolase)</fullName>
        <ecNumber evidence="2">3.5.3.12</ecNumber>
    </submittedName>
</protein>
<reference evidence="2 3" key="1">
    <citation type="journal article" date="2009" name="J. Bacteriol.">
        <title>Complete and draft genome sequences of six members of the Aquificales.</title>
        <authorList>
            <person name="Reysenbach A.L."/>
            <person name="Hamamura N."/>
            <person name="Podar M."/>
            <person name="Griffiths E."/>
            <person name="Ferreira S."/>
            <person name="Hochstein R."/>
            <person name="Heidelberg J."/>
            <person name="Johnson J."/>
            <person name="Mead D."/>
            <person name="Pohorille A."/>
            <person name="Sarmiento M."/>
            <person name="Schweighofer K."/>
            <person name="Seshadri R."/>
            <person name="Voytek M.A."/>
        </authorList>
    </citation>
    <scope>NUCLEOTIDE SEQUENCE [LARGE SCALE GENOMIC DNA]</scope>
    <source>
        <strain evidence="3">Az-Fu1 / DSM 15241 / OCM 825</strain>
    </source>
</reference>
<dbReference type="RefSeq" id="WP_012674385.1">
    <property type="nucleotide sequence ID" value="NC_012438.1"/>
</dbReference>
<gene>
    <name evidence="2" type="ordered locus">SULAZ_0330</name>
</gene>
<evidence type="ECO:0000256" key="1">
    <source>
        <dbReference type="ARBA" id="ARBA00022801"/>
    </source>
</evidence>
<evidence type="ECO:0000313" key="3">
    <source>
        <dbReference type="Proteomes" id="UP000001369"/>
    </source>
</evidence>
<dbReference type="Gene3D" id="3.75.10.10">
    <property type="entry name" value="L-arginine/glycine Amidinotransferase, Chain A"/>
    <property type="match status" value="1"/>
</dbReference>
<dbReference type="HOGENOM" id="CLU_037682_0_0_0"/>
<proteinExistence type="predicted"/>
<dbReference type="eggNOG" id="COG2957">
    <property type="taxonomic scope" value="Bacteria"/>
</dbReference>
<organism evidence="2 3">
    <name type="scientific">Sulfurihydrogenibium azorense (strain DSM 15241 / OCM 825 / Az-Fu1)</name>
    <dbReference type="NCBI Taxonomy" id="204536"/>
    <lineage>
        <taxon>Bacteria</taxon>
        <taxon>Pseudomonadati</taxon>
        <taxon>Aquificota</taxon>
        <taxon>Aquificia</taxon>
        <taxon>Aquificales</taxon>
        <taxon>Hydrogenothermaceae</taxon>
        <taxon>Sulfurihydrogenibium</taxon>
    </lineage>
</organism>
<dbReference type="GO" id="GO:0004668">
    <property type="term" value="F:protein-arginine deiminase activity"/>
    <property type="evidence" value="ECO:0007669"/>
    <property type="project" value="InterPro"/>
</dbReference>
<keyword evidence="1 2" id="KW-0378">Hydrolase</keyword>
<dbReference type="EMBL" id="CP001229">
    <property type="protein sequence ID" value="ACN99065.1"/>
    <property type="molecule type" value="Genomic_DNA"/>
</dbReference>
<dbReference type="InterPro" id="IPR007466">
    <property type="entry name" value="Peptidyl-Arg-deiminase_porph"/>
</dbReference>
<dbReference type="KEGG" id="saf:SULAZ_0330"/>
<accession>C1DT88</accession>
<keyword evidence="3" id="KW-1185">Reference proteome</keyword>
<name>C1DT88_SULAA</name>
<dbReference type="PANTHER" id="PTHR31377">
    <property type="entry name" value="AGMATINE DEIMINASE-RELATED"/>
    <property type="match status" value="1"/>
</dbReference>
<sequence>MRRLYMPAEWEKHYGTWLSYPYNPDTFFEKIDDVRDKYVEMIKWISLGEKVHVNINDEEMEEDLKKRLKEKDVDPNQVVIHRFPTNDAWCRDHGAIFVKDLDKNTLVALNFKFNAWGGKYPHDLDDQIPTKMAQYLGVERIDIDMVLEGGSIDVNGEGLLLTTESCLLNSNRNPHMSKQEIEENLKKYFGVSKILWLKEGIVGDDTDGHIDDITRFVDKDTVITVIEDNKNDDNYDILQENYHILKTFTDIHGKPLNIITLPMPDPVYYKGDRLPASYANFYISNYAVIVPTFRCDKDRLALEILQSVFKDRKVVGIDATDIVVGLGTFHCLTQQIPLLF</sequence>
<dbReference type="Pfam" id="PF04371">
    <property type="entry name" value="PAD_porph"/>
    <property type="match status" value="1"/>
</dbReference>
<dbReference type="EC" id="3.5.3.12" evidence="2"/>
<dbReference type="OrthoDB" id="9808013at2"/>
<dbReference type="SUPFAM" id="SSF55909">
    <property type="entry name" value="Pentein"/>
    <property type="match status" value="1"/>
</dbReference>
<evidence type="ECO:0000313" key="2">
    <source>
        <dbReference type="EMBL" id="ACN99065.1"/>
    </source>
</evidence>
<dbReference type="Proteomes" id="UP000001369">
    <property type="component" value="Chromosome"/>
</dbReference>
<dbReference type="AlphaFoldDB" id="C1DT88"/>
<dbReference type="GO" id="GO:0009446">
    <property type="term" value="P:putrescine biosynthetic process"/>
    <property type="evidence" value="ECO:0007669"/>
    <property type="project" value="InterPro"/>
</dbReference>
<dbReference type="STRING" id="204536.SULAZ_0330"/>